<feature type="domain" description="Sushi" evidence="15">
    <location>
        <begin position="3126"/>
        <end position="3185"/>
    </location>
</feature>
<feature type="domain" description="CUB" evidence="14">
    <location>
        <begin position="1004"/>
        <end position="1113"/>
    </location>
</feature>
<feature type="disulfide bond" evidence="11">
    <location>
        <begin position="2738"/>
        <end position="2765"/>
    </location>
</feature>
<feature type="domain" description="CUB" evidence="14">
    <location>
        <begin position="1178"/>
        <end position="1286"/>
    </location>
</feature>
<feature type="region of interest" description="Disordered" evidence="12">
    <location>
        <begin position="1416"/>
        <end position="1453"/>
    </location>
</feature>
<dbReference type="InterPro" id="IPR035914">
    <property type="entry name" value="Sperma_CUB_dom_sf"/>
</dbReference>
<dbReference type="CDD" id="cd00041">
    <property type="entry name" value="CUB"/>
    <property type="match status" value="13"/>
</dbReference>
<feature type="domain" description="Sushi" evidence="15">
    <location>
        <begin position="2269"/>
        <end position="2333"/>
    </location>
</feature>
<feature type="disulfide bond" evidence="11">
    <location>
        <begin position="2501"/>
        <end position="2528"/>
    </location>
</feature>
<keyword evidence="4" id="KW-0677">Repeat</keyword>
<feature type="domain" description="Sushi" evidence="15">
    <location>
        <begin position="2408"/>
        <end position="2472"/>
    </location>
</feature>
<evidence type="ECO:0000256" key="1">
    <source>
        <dbReference type="ARBA" id="ARBA00004370"/>
    </source>
</evidence>
<dbReference type="GO" id="GO:0016020">
    <property type="term" value="C:membrane"/>
    <property type="evidence" value="ECO:0007669"/>
    <property type="project" value="UniProtKB-SubCell"/>
</dbReference>
<feature type="domain" description="Sushi" evidence="15">
    <location>
        <begin position="942"/>
        <end position="1002"/>
    </location>
</feature>
<comment type="subcellular location">
    <subcellularLocation>
        <location evidence="1">Membrane</location>
    </subcellularLocation>
</comment>
<dbReference type="RefSeq" id="XP_023385200.1">
    <property type="nucleotide sequence ID" value="XM_023529432.1"/>
</dbReference>
<feature type="non-terminal residue" evidence="17">
    <location>
        <position position="1"/>
    </location>
</feature>
<feature type="domain" description="Sushi" evidence="15">
    <location>
        <begin position="2771"/>
        <end position="2828"/>
    </location>
</feature>
<feature type="domain" description="Sushi" evidence="15">
    <location>
        <begin position="422"/>
        <end position="483"/>
    </location>
</feature>
<dbReference type="InterPro" id="IPR000859">
    <property type="entry name" value="CUB_dom"/>
</dbReference>
<dbReference type="OrthoDB" id="406096at2759"/>
<feature type="disulfide bond" evidence="11">
    <location>
        <begin position="2680"/>
        <end position="2707"/>
    </location>
</feature>
<keyword evidence="5 13" id="KW-1133">Transmembrane helix</keyword>
<evidence type="ECO:0000256" key="11">
    <source>
        <dbReference type="PROSITE-ProRule" id="PRU00302"/>
    </source>
</evidence>
<feature type="disulfide bond" evidence="11">
    <location>
        <begin position="2858"/>
        <end position="2885"/>
    </location>
</feature>
<feature type="domain" description="Sushi" evidence="15">
    <location>
        <begin position="252"/>
        <end position="309"/>
    </location>
</feature>
<feature type="domain" description="CUB" evidence="14">
    <location>
        <begin position="485"/>
        <end position="593"/>
    </location>
</feature>
<feature type="disulfide bond" evidence="11">
    <location>
        <begin position="2976"/>
        <end position="3003"/>
    </location>
</feature>
<proteinExistence type="inferred from homology"/>
<feature type="disulfide bond" evidence="11">
    <location>
        <begin position="2617"/>
        <end position="2644"/>
    </location>
</feature>
<name>A0A6P6CDP6_PTEVA</name>
<evidence type="ECO:0000256" key="3">
    <source>
        <dbReference type="ARBA" id="ARBA00022692"/>
    </source>
</evidence>
<keyword evidence="8" id="KW-0325">Glycoprotein</keyword>
<comment type="similarity">
    <text evidence="9">Belongs to the CSMD family.</text>
</comment>
<feature type="compositionally biased region" description="Polar residues" evidence="12">
    <location>
        <begin position="1423"/>
        <end position="1434"/>
    </location>
</feature>
<feature type="domain" description="Sushi" evidence="15">
    <location>
        <begin position="2473"/>
        <end position="2530"/>
    </location>
</feature>
<feature type="domain" description="Sushi" evidence="15">
    <location>
        <begin position="1817"/>
        <end position="1876"/>
    </location>
</feature>
<dbReference type="FunFam" id="2.60.120.290:FF:000001">
    <property type="entry name" value="CUB and sushi domain-containing protein 3 isoform X1"/>
    <property type="match status" value="8"/>
</dbReference>
<evidence type="ECO:0000259" key="14">
    <source>
        <dbReference type="PROSITE" id="PS01180"/>
    </source>
</evidence>
<dbReference type="GeneID" id="105290699"/>
<dbReference type="PROSITE" id="PS01180">
    <property type="entry name" value="CUB"/>
    <property type="match status" value="12"/>
</dbReference>
<feature type="domain" description="Sushi" evidence="15">
    <location>
        <begin position="75"/>
        <end position="136"/>
    </location>
</feature>
<feature type="domain" description="Sushi" evidence="15">
    <location>
        <begin position="2207"/>
        <end position="2268"/>
    </location>
</feature>
<keyword evidence="3 13" id="KW-0812">Transmembrane</keyword>
<feature type="transmembrane region" description="Helical" evidence="13">
    <location>
        <begin position="3349"/>
        <end position="3370"/>
    </location>
</feature>
<feature type="domain" description="Sushi" evidence="15">
    <location>
        <begin position="1645"/>
        <end position="1704"/>
    </location>
</feature>
<dbReference type="PANTHER" id="PTHR45656:SF6">
    <property type="entry name" value="CUB AND SUSHI DOMAIN-CONTAINING PROTEIN 2"/>
    <property type="match status" value="1"/>
</dbReference>
<feature type="disulfide bond" evidence="11">
    <location>
        <begin position="280"/>
        <end position="307"/>
    </location>
</feature>
<feature type="domain" description="Sushi" evidence="15">
    <location>
        <begin position="1988"/>
        <end position="2049"/>
    </location>
</feature>
<feature type="domain" description="CUB" evidence="14">
    <location>
        <begin position="1878"/>
        <end position="1989"/>
    </location>
</feature>
<feature type="domain" description="CUB" evidence="14">
    <location>
        <begin position="134"/>
        <end position="249"/>
    </location>
</feature>
<dbReference type="SMART" id="SM00042">
    <property type="entry name" value="CUB"/>
    <property type="match status" value="12"/>
</dbReference>
<reference evidence="17" key="1">
    <citation type="submission" date="2025-08" db="UniProtKB">
        <authorList>
            <consortium name="RefSeq"/>
        </authorList>
    </citation>
    <scope>IDENTIFICATION</scope>
    <source>
        <tissue evidence="17">Kidney</tissue>
    </source>
</reference>
<evidence type="ECO:0000313" key="16">
    <source>
        <dbReference type="Proteomes" id="UP000515202"/>
    </source>
</evidence>
<feature type="domain" description="CUB" evidence="14">
    <location>
        <begin position="1352"/>
        <end position="1423"/>
    </location>
</feature>
<protein>
    <submittedName>
        <fullName evidence="17">CUB and sushi domain-containing protein 2</fullName>
    </submittedName>
</protein>
<dbReference type="InterPro" id="IPR035976">
    <property type="entry name" value="Sushi/SCR/CCP_sf"/>
</dbReference>
<evidence type="ECO:0000256" key="10">
    <source>
        <dbReference type="PROSITE-ProRule" id="PRU00059"/>
    </source>
</evidence>
<dbReference type="PANTHER" id="PTHR45656">
    <property type="entry name" value="PROTEIN CBR-CLEC-78"/>
    <property type="match status" value="1"/>
</dbReference>
<feature type="disulfide bond" evidence="11">
    <location>
        <begin position="2799"/>
        <end position="2826"/>
    </location>
</feature>
<dbReference type="InterPro" id="IPR000436">
    <property type="entry name" value="Sushi_SCR_CCP_dom"/>
</dbReference>
<evidence type="ECO:0000259" key="15">
    <source>
        <dbReference type="PROSITE" id="PS50923"/>
    </source>
</evidence>
<evidence type="ECO:0000256" key="5">
    <source>
        <dbReference type="ARBA" id="ARBA00022989"/>
    </source>
</evidence>
<feature type="domain" description="Sushi" evidence="15">
    <location>
        <begin position="2531"/>
        <end position="2588"/>
    </location>
</feature>
<feature type="domain" description="Sushi" evidence="15">
    <location>
        <begin position="2948"/>
        <end position="3005"/>
    </location>
</feature>
<evidence type="ECO:0000313" key="17">
    <source>
        <dbReference type="RefSeq" id="XP_023385200.1"/>
    </source>
</evidence>
<dbReference type="Pfam" id="PF00431">
    <property type="entry name" value="CUB"/>
    <property type="match status" value="12"/>
</dbReference>
<feature type="domain" description="Sushi" evidence="15">
    <location>
        <begin position="3006"/>
        <end position="3063"/>
    </location>
</feature>
<keyword evidence="7 11" id="KW-1015">Disulfide bond</keyword>
<feature type="domain" description="Sushi" evidence="15">
    <location>
        <begin position="2710"/>
        <end position="2767"/>
    </location>
</feature>
<feature type="domain" description="CUB" evidence="14">
    <location>
        <begin position="1706"/>
        <end position="1814"/>
    </location>
</feature>
<dbReference type="FunFam" id="2.10.70.10:FF:000011">
    <property type="entry name" value="CUB and sushi domain-containing protein 3 isoform A"/>
    <property type="match status" value="3"/>
</dbReference>
<evidence type="ECO:0000256" key="13">
    <source>
        <dbReference type="SAM" id="Phobius"/>
    </source>
</evidence>
<feature type="domain" description="CUB" evidence="14">
    <location>
        <begin position="311"/>
        <end position="419"/>
    </location>
</feature>
<keyword evidence="2 11" id="KW-0768">Sushi</keyword>
<evidence type="ECO:0000256" key="8">
    <source>
        <dbReference type="ARBA" id="ARBA00023180"/>
    </source>
</evidence>
<dbReference type="Proteomes" id="UP000515202">
    <property type="component" value="Unplaced"/>
</dbReference>
<accession>A0A6P6CDP6</accession>
<dbReference type="KEGG" id="pvp:105290699"/>
<feature type="domain" description="Sushi" evidence="15">
    <location>
        <begin position="2144"/>
        <end position="2206"/>
    </location>
</feature>
<dbReference type="CDD" id="cd00033">
    <property type="entry name" value="CCP"/>
    <property type="match status" value="29"/>
</dbReference>
<feature type="domain" description="Sushi" evidence="15">
    <location>
        <begin position="2888"/>
        <end position="2947"/>
    </location>
</feature>
<feature type="disulfide bond" evidence="11">
    <location>
        <begin position="3096"/>
        <end position="3123"/>
    </location>
</feature>
<feature type="disulfide bond" evidence="11">
    <location>
        <begin position="3034"/>
        <end position="3061"/>
    </location>
</feature>
<feature type="domain" description="CUB" evidence="14">
    <location>
        <begin position="657"/>
        <end position="767"/>
    </location>
</feature>
<feature type="domain" description="Sushi" evidence="15">
    <location>
        <begin position="770"/>
        <end position="829"/>
    </location>
</feature>
<dbReference type="SUPFAM" id="SSF49854">
    <property type="entry name" value="Spermadhesin, CUB domain"/>
    <property type="match status" value="13"/>
</dbReference>
<dbReference type="Gene3D" id="2.60.120.290">
    <property type="entry name" value="Spermadhesin, CUB domain"/>
    <property type="match status" value="13"/>
</dbReference>
<feature type="domain" description="Sushi" evidence="15">
    <location>
        <begin position="2647"/>
        <end position="2709"/>
    </location>
</feature>
<dbReference type="FunFam" id="2.10.70.10:FF:000002">
    <property type="entry name" value="CUB and Sushi multiple domains 3"/>
    <property type="match status" value="7"/>
</dbReference>
<keyword evidence="6 13" id="KW-0472">Membrane</keyword>
<comment type="caution">
    <text evidence="11">Lacks conserved residue(s) required for the propagation of feature annotation.</text>
</comment>
<gene>
    <name evidence="17" type="primary">CSMD2</name>
</gene>
<evidence type="ECO:0000256" key="2">
    <source>
        <dbReference type="ARBA" id="ARBA00022659"/>
    </source>
</evidence>
<feature type="disulfide bond" evidence="11">
    <location>
        <begin position="626"/>
        <end position="653"/>
    </location>
</feature>
<feature type="domain" description="Sushi" evidence="15">
    <location>
        <begin position="2589"/>
        <end position="2646"/>
    </location>
</feature>
<dbReference type="PROSITE" id="PS50923">
    <property type="entry name" value="SUSHI"/>
    <property type="match status" value="29"/>
</dbReference>
<feature type="domain" description="CUB" evidence="14">
    <location>
        <begin position="1534"/>
        <end position="1642"/>
    </location>
</feature>
<dbReference type="SUPFAM" id="SSF57535">
    <property type="entry name" value="Complement control module/SCR domain"/>
    <property type="match status" value="29"/>
</dbReference>
<dbReference type="InterPro" id="IPR051277">
    <property type="entry name" value="SEZ6_CSMD_C4BPB_Regulators"/>
</dbReference>
<dbReference type="Pfam" id="PF00084">
    <property type="entry name" value="Sushi"/>
    <property type="match status" value="29"/>
</dbReference>
<sequence>RFTGASLPAPVISSKNWLRLHFTSDGNHRQRGFSAQYQVKKQIELKSRGVKLMPSKDNSQKTSVLTQVGVSQGHNMCPDPGIPERGKRLGSDFRLGSSVQFTCNEGYDLQGSKRITCMKVSDMFAAWSDHRPVCRGSQMPAVYRCIKLSNLETKGPCIVRGVVEDQAHRSLTVQQVIKLAFEEFDLERGYDTLTVGDGGQDGDQKTVLYILTGTSVPDLIVSTNHQMWLLFQTDGSGSSLGFKASYEEIEQGSCGDPGVPAYGQREGSRFHHGDTLKFECQPAFELVGQKAITCQKNNQWSAKKPGCVFSCFFNFTSPSGVVLSPNYPEDYGNHLHCVWLILARPESRIHLAFNDIDVEPQFDFLVIKDGATAEAPVLGTFSGNQLPSSITSSGHVARLEFQTDHSTGKRGFNITFTTFRHNECPDPGVPVNGKRFGDSLQLGSSISFLCDEGFLGTQGSETITCILKEGSVVWNSAVLRCEAPCGGHLTSPSGTILSPGWPGFYKDALSCAWVIEAQPGYPIKITFDRFKTEVNYDTLEVRDGRTYSAPLIGVYHGTQVPQFLISTSNYLYLLFSTDKSHSDIGFQLRYETITLQSDHCLDPGIPVNGQRHGNDFYVGALVTFSCDSGYTLSDGEPLECEPNFQWSRALPSCEALCGGFIQGSSGTILSPGFPDFYPNNLNCTWIIETSHGKGVFFTFHTFHLESGHDYLLITENGSFTQPLRQLTGSRLPAPISAGLYGNFTAQVRFISDFSMSYEGFNITFSEYDLEPCEEPEVPAYSIRKGLQFGVGDTLTFSCFPGYRLEGTARITCLGGRRRLWSSPLPRCVAECGNSVTGTQGTLLSPNFPVNYSNNHECIYSIQTQPGKGIQLKARAFELSEGDILKVYDGNNNSARLLGVFSRSEMLGVTLNSTSSSLWLDFITDAENTSKGFELHFSSFELIKCEDPGTPQFGYKVHDGGHFAGSSVSFSCDPGYSLRGSEELLCLSGERRTWDRPLPTCVAECGGTVKGEVSGQVLSPGYPAPYEHNLNCIWTIEADAGCTIGLHFLVFDTEEVHDVLRIWDGPVESGVLLKELSGPVLPKDLHSTFNSVILQFSTDFFTSKQGFAVQFSVSTATSCNDPGVPQNGSRSGNSWEAGDSTVFQCDPGYALQGSAEISCVKIENRFFWQPSPPTCIAPCGGDLTGPSGVILSPNYPEPYPPGKECDWKVTVSPDYVIALVFNIFNLEPGYDFLHIYDGRDSLSPLIGSFYGSQLPGRIESSSNSLFLAFRSDASVSNAGFVIDYTENPRESCFDPGSIKNGTRVGSDLKLGSSITYYCHGGYEIEGFSTLSCILGPDGKPVWNNPRPACTAPCGGQYVGSDGVVLSPNYPQNYSSGQICLYFVTVPKDYVVFGQFAFFHTALNDVVEVHDGHSQHSRLLSSLSGTHTGTQGSASTGDGRGLGCPRPAKKKERGEACPLAPLSPAAVPRTSATQCSSVPEPRYGKRLGSDFSVGAIVRFECNSGYALQGSPEIECLPVPGALAQWNVSAPTCVVPCGGNLTERRGTILSPGFPEPYLNSLNCVWKIMVPEGAGIQIQVISFVTEQNWDSLEVFDGADNTVTMLGSFSGTTVPALLNSTSNQLYLHFYSDISVSAAGFHLEYKTVGLSSCPEPAVPSNGVKTGERYLVNDVVSFQCEPGYALQGHAHISCMPGTVRRWNYPPPLCIAQCGGAVEEMEGVILSPGFPGNYPSNMDCSWKIALPVGFGAHIQFLNFSTEPNHDFIEIRNGPYETSRMMGRFSGSELPSTLLSTAHETTVYFHSDHSQNRPGFKLEYQAYELQECPDPEPFANGIVRGAGYNVGQSVTFECLPGYQLMGHPVLTCQHGTNRNWDHPLPKCEVPCGGNITSSNGTVYSPGFPSPYSSSQDCVWLITVPIGHGIRLNLSLLQTEPSGDFITVWDGPQPSVPRLWVFTRSLAKKIVHSSTNQVLLKFHRDAATGGIFAIAFSAYPLTKCPPPTILPNAEVVTENEEFNIGDIVRYRCLPGFTLVGNEILTCKLGTYLQFEGPPPICEVHCPTNELLTDSTGVILSQSYPGSYPQFQTCSWLVRVEPEYNISLTVEYFLSEKQYDEFEIFDGTGGEERVRGVQERMSVFPPVCGPLTSPRSSASYCSLPRAPLHGFLLGQTSTQPGGSVHFGCNAGYRLVGHSMAICTRHPQGYYLWSEAIPLCQALSCGLPEAPKNGMVFGKEYTVGTKAVYSCSEGYHLQAGAEATAECLETGLWSNRNTPPQCVPVTCPDVSSIGVEHGRWRLTFETQYQFQAQLMLICDPGYYYTGQRVIRCQANGKWSLGNSMPTCQTDMLMTFFSPLLALSCGLPEAPKNGMVFGKEYTVGTKAVYSCSEGYHLQAGAEATAECLETGLWSNRNTPPQCVPVTCPDVSSIGVEHGRWRLTFETQYQFQAQLMLICDPGYYYTGQRVIRCQANGKWSLGNSMPTCQIISCGELPIPPNGHRIGTLSVYGATAIFSCNSGYTLVGSRVRECMANGLWSGSEVRCLAGHCGTPEPIVNGLINGENYNYRGSVVYQCNAGFRLIGMSVRICQQDHHWSGKTPFCVPITCGHPGNPINGLTQGNQFNLNDVVKFVCNPGYVSEGAPRSQCLASGQWSDILPTCRIINCTDPGHQENSVRQVHASSPHGFSYGTTVSYQCNHGFYLLGTPVLSCQGDGTWDRPRPQCLLVSCGHPGSPPHSQMSGDNYTVGAVVHYSCTGKRTLVGNATRMCGLDGHWTGSLPHCSGTSMGICGDPGTPAHGIRLGDSFALGSLMRFSCEAGHALRGSSERTCQANGSWSGTQPECGVISCGNPGTPSNARVMFSDGLVFSSSIVYECREGYYATGLLSRHCSVNGTWTGSDPECIVISCGDPGIPANGLRLGNDFKYNKTVTYQCVPGYMMESHRVSVLSCTKDRTWNGTKPVCKAIMCKPPQLIPNGKVVGSDFMWGSSVTYACLEGYQLSLPAVLTCEGNGSWTGELPQCFPVFCGDPGVPPRGKREDRGFSYRSSVSFSCQPPLVLVGSPRRFCQSDGTWSGTQPSCIDPTLTMCADPGLPQFGIQNNSQGYQVGSTVLFRCQKGYLLQGSTTRTCLPNLTWSGTPPDCVPHHCKQPETPTHANIGALDLPSMGYTLIYSCQEGFSLKGGSEHRTCKADGSWTGKPPICLEVRPSGRPINTAREPPLTQASVPGDVFAKNSLWKGAYEYQGKKQPAMLRVTGFQVVNSKVNATMIDHSGVELHLAGIYKKEDFHLLLQVYQITGPVEVFVNKFKDDHWALDGHVSSESSGGTFIYQGSVKGHGFGQFGFQRLDLRLLESDPESIGRHFASNSSSVAAAILVPFIALIIAGFVLYLYKHRRRPKVPFNGYAGHENTNVRATFENPMYDRNIQPTDIMATEAEFTVSTVCTAV</sequence>
<evidence type="ECO:0000256" key="6">
    <source>
        <dbReference type="ARBA" id="ARBA00023136"/>
    </source>
</evidence>
<feature type="domain" description="CUB" evidence="14">
    <location>
        <begin position="831"/>
        <end position="939"/>
    </location>
</feature>
<dbReference type="Gene3D" id="2.10.70.10">
    <property type="entry name" value="Complement Module, domain 1"/>
    <property type="match status" value="29"/>
</dbReference>
<feature type="domain" description="Sushi" evidence="15">
    <location>
        <begin position="2829"/>
        <end position="2887"/>
    </location>
</feature>
<feature type="disulfide bond" evidence="11">
    <location>
        <begin position="2559"/>
        <end position="2586"/>
    </location>
</feature>
<feature type="domain" description="Sushi" evidence="15">
    <location>
        <begin position="3067"/>
        <end position="3125"/>
    </location>
</feature>
<feature type="disulfide bond" evidence="10">
    <location>
        <begin position="1004"/>
        <end position="1031"/>
    </location>
</feature>
<feature type="domain" description="CUB" evidence="14">
    <location>
        <begin position="2051"/>
        <end position="2134"/>
    </location>
</feature>
<feature type="domain" description="Sushi" evidence="15">
    <location>
        <begin position="1116"/>
        <end position="1176"/>
    </location>
</feature>
<evidence type="ECO:0000256" key="12">
    <source>
        <dbReference type="SAM" id="MobiDB-lite"/>
    </source>
</evidence>
<feature type="domain" description="Sushi" evidence="15">
    <location>
        <begin position="2346"/>
        <end position="2407"/>
    </location>
</feature>
<keyword evidence="16" id="KW-1185">Reference proteome</keyword>
<evidence type="ECO:0000256" key="4">
    <source>
        <dbReference type="ARBA" id="ARBA00022737"/>
    </source>
</evidence>
<dbReference type="SMART" id="SM00032">
    <property type="entry name" value="CCP"/>
    <property type="match status" value="29"/>
</dbReference>
<feature type="domain" description="Sushi" evidence="15">
    <location>
        <begin position="1471"/>
        <end position="1532"/>
    </location>
</feature>
<feature type="domain" description="Sushi" evidence="15">
    <location>
        <begin position="1289"/>
        <end position="1350"/>
    </location>
</feature>
<evidence type="ECO:0000256" key="9">
    <source>
        <dbReference type="ARBA" id="ARBA00061013"/>
    </source>
</evidence>
<feature type="domain" description="Sushi" evidence="15">
    <location>
        <begin position="598"/>
        <end position="655"/>
    </location>
</feature>
<dbReference type="CTD" id="114784"/>
<evidence type="ECO:0000256" key="7">
    <source>
        <dbReference type="ARBA" id="ARBA00023157"/>
    </source>
</evidence>
<organism evidence="16 17">
    <name type="scientific">Pteropus vampyrus</name>
    <name type="common">Large flying fox</name>
    <dbReference type="NCBI Taxonomy" id="132908"/>
    <lineage>
        <taxon>Eukaryota</taxon>
        <taxon>Metazoa</taxon>
        <taxon>Chordata</taxon>
        <taxon>Craniata</taxon>
        <taxon>Vertebrata</taxon>
        <taxon>Euteleostomi</taxon>
        <taxon>Mammalia</taxon>
        <taxon>Eutheria</taxon>
        <taxon>Laurasiatheria</taxon>
        <taxon>Chiroptera</taxon>
        <taxon>Yinpterochiroptera</taxon>
        <taxon>Pteropodoidea</taxon>
        <taxon>Pteropodidae</taxon>
        <taxon>Pteropodinae</taxon>
        <taxon>Pteropus</taxon>
    </lineage>
</organism>